<gene>
    <name evidence="2" type="primary">LOC113465039</name>
</gene>
<dbReference type="GeneID" id="113465039"/>
<dbReference type="SUPFAM" id="SSF48452">
    <property type="entry name" value="TPR-like"/>
    <property type="match status" value="1"/>
</dbReference>
<dbReference type="AlphaFoldDB" id="A0AAJ7WF38"/>
<name>A0AAJ7WF38_9HYME</name>
<proteinExistence type="predicted"/>
<accession>A0AAJ7WF38</accession>
<dbReference type="KEGG" id="ccal:113465039"/>
<evidence type="ECO:0000313" key="1">
    <source>
        <dbReference type="Proteomes" id="UP000694925"/>
    </source>
</evidence>
<organism evidence="1 2">
    <name type="scientific">Ceratina calcarata</name>
    <dbReference type="NCBI Taxonomy" id="156304"/>
    <lineage>
        <taxon>Eukaryota</taxon>
        <taxon>Metazoa</taxon>
        <taxon>Ecdysozoa</taxon>
        <taxon>Arthropoda</taxon>
        <taxon>Hexapoda</taxon>
        <taxon>Insecta</taxon>
        <taxon>Pterygota</taxon>
        <taxon>Neoptera</taxon>
        <taxon>Endopterygota</taxon>
        <taxon>Hymenoptera</taxon>
        <taxon>Apocrita</taxon>
        <taxon>Aculeata</taxon>
        <taxon>Apoidea</taxon>
        <taxon>Anthophila</taxon>
        <taxon>Apidae</taxon>
        <taxon>Ceratina</taxon>
        <taxon>Zadontomerus</taxon>
    </lineage>
</organism>
<dbReference type="InterPro" id="IPR011990">
    <property type="entry name" value="TPR-like_helical_dom_sf"/>
</dbReference>
<dbReference type="RefSeq" id="XP_026674108.1">
    <property type="nucleotide sequence ID" value="XM_026818307.1"/>
</dbReference>
<dbReference type="SMART" id="SM00028">
    <property type="entry name" value="TPR"/>
    <property type="match status" value="2"/>
</dbReference>
<sequence length="311" mass="36211">MHDITQKVYSVGHSLAAYSVIWCMHTCYDKALVTVENALDCIPFNPGFILLKTIILRLCGRFDEATIWLENLSDNFYKLLDPKGDTQRSILGKLSVHETRSHLIKQWYLIRYDMAMQCLLEDKLETAIRIVYRSNLIKHYAESYMLLGDCFYKRDEIDLALESYLKCREKIRELELPFSRKNIDLVERIIDILNDRAEQAITKGQSKRAVEIADQALRILDEDKMPVHLLRLQRGRTLLAKARGLFQIESKQEVEKLLSCKTAADSLRFVRELDSDLYATLYSDKDIEGVIDRFAPPRQLPRSLKILMQFS</sequence>
<dbReference type="InterPro" id="IPR019734">
    <property type="entry name" value="TPR_rpt"/>
</dbReference>
<keyword evidence="1" id="KW-1185">Reference proteome</keyword>
<dbReference type="Gene3D" id="1.25.40.10">
    <property type="entry name" value="Tetratricopeptide repeat domain"/>
    <property type="match status" value="1"/>
</dbReference>
<evidence type="ECO:0000313" key="2">
    <source>
        <dbReference type="RefSeq" id="XP_026674108.1"/>
    </source>
</evidence>
<dbReference type="Proteomes" id="UP000694925">
    <property type="component" value="Unplaced"/>
</dbReference>
<protein>
    <submittedName>
        <fullName evidence="2">Uncharacterized protein LOC113465039</fullName>
    </submittedName>
</protein>
<reference evidence="2" key="1">
    <citation type="submission" date="2025-08" db="UniProtKB">
        <authorList>
            <consortium name="RefSeq"/>
        </authorList>
    </citation>
    <scope>IDENTIFICATION</scope>
    <source>
        <tissue evidence="2">Whole body</tissue>
    </source>
</reference>